<keyword evidence="1" id="KW-0175">Coiled coil</keyword>
<evidence type="ECO:0000313" key="3">
    <source>
        <dbReference type="EMBL" id="CUR52048.1"/>
    </source>
</evidence>
<keyword evidence="4" id="KW-1185">Reference proteome</keyword>
<name>A0A128A3Y6_9ARCH</name>
<dbReference type="Pfam" id="PF13271">
    <property type="entry name" value="DUF4062"/>
    <property type="match status" value="1"/>
</dbReference>
<dbReference type="KEGG" id="ndv:NDEV_1283"/>
<evidence type="ECO:0000313" key="4">
    <source>
        <dbReference type="Proteomes" id="UP000196239"/>
    </source>
</evidence>
<dbReference type="InterPro" id="IPR025139">
    <property type="entry name" value="DUF4062"/>
</dbReference>
<proteinExistence type="predicted"/>
<dbReference type="AlphaFoldDB" id="A0A128A3Y6"/>
<dbReference type="Proteomes" id="UP000196239">
    <property type="component" value="Chromosome 1"/>
</dbReference>
<feature type="coiled-coil region" evidence="1">
    <location>
        <begin position="144"/>
        <end position="175"/>
    </location>
</feature>
<evidence type="ECO:0000256" key="1">
    <source>
        <dbReference type="SAM" id="Coils"/>
    </source>
</evidence>
<evidence type="ECO:0000259" key="2">
    <source>
        <dbReference type="Pfam" id="PF13271"/>
    </source>
</evidence>
<gene>
    <name evidence="3" type="ORF">NDEV_1283</name>
</gene>
<dbReference type="EMBL" id="LN890280">
    <property type="protein sequence ID" value="CUR52048.1"/>
    <property type="molecule type" value="Genomic_DNA"/>
</dbReference>
<reference evidence="4" key="1">
    <citation type="submission" date="2015-10" db="EMBL/GenBank/DDBJ databases">
        <authorList>
            <person name="Lehtovirta-Morley L.E."/>
            <person name="Vieille C."/>
        </authorList>
    </citation>
    <scope>NUCLEOTIDE SEQUENCE [LARGE SCALE GENOMIC DNA]</scope>
</reference>
<feature type="domain" description="DUF4062" evidence="2">
    <location>
        <begin position="6"/>
        <end position="67"/>
    </location>
</feature>
<protein>
    <recommendedName>
        <fullName evidence="2">DUF4062 domain-containing protein</fullName>
    </recommendedName>
</protein>
<organism evidence="3 4">
    <name type="scientific">Nitrosotalea devaniterrae</name>
    <dbReference type="NCBI Taxonomy" id="1078905"/>
    <lineage>
        <taxon>Archaea</taxon>
        <taxon>Nitrososphaerota</taxon>
        <taxon>Nitrososphaeria</taxon>
        <taxon>Nitrosotaleales</taxon>
        <taxon>Nitrosotaleaceae</taxon>
        <taxon>Nitrosotalea</taxon>
    </lineage>
</organism>
<sequence>MSDKLRIFVSGNESELDDERAIAFKVIKSLGYDPIGSENRTASSDPIESEYIGEVESSDFYIGIFGKEDSDATRKEFEKARSTGKCTLVFQKNVHSTERKPELEEFLNKIKDSKTGVVYLKYNNSADLQTAIVHSLSYYVTKKFREAQKLQREENKKANELRIESEKKIDDIKSKLSRLVKMGKFSIGTQLSEQFGKAEFIYFKFPSSCEKSKTHLVSAKIKGYTKNGFLDLAIKDPNGNYLWFPDPQSYDATYDNGKLTLENDDEYEARWEFRIPPIDYGSGKFTAIMGLYENNFTDRRCVNYEEQEFTVI</sequence>
<accession>A0A128A3Y6</accession>